<evidence type="ECO:0000313" key="2">
    <source>
        <dbReference type="Proteomes" id="UP000478052"/>
    </source>
</evidence>
<gene>
    <name evidence="1" type="ORF">FWK35_00023702</name>
</gene>
<reference evidence="1 2" key="1">
    <citation type="submission" date="2019-08" db="EMBL/GenBank/DDBJ databases">
        <title>Whole genome of Aphis craccivora.</title>
        <authorList>
            <person name="Voronova N.V."/>
            <person name="Shulinski R.S."/>
            <person name="Bandarenka Y.V."/>
            <person name="Zhorov D.G."/>
            <person name="Warner D."/>
        </authorList>
    </citation>
    <scope>NUCLEOTIDE SEQUENCE [LARGE SCALE GENOMIC DNA]</scope>
    <source>
        <strain evidence="1">180601</strain>
        <tissue evidence="1">Whole Body</tissue>
    </source>
</reference>
<sequence>MFCSKIAGLTYKQIKHCLRPSKNSARNFLDFERSDECIDFTVIITYRNNAPFSNFEGGLFRRPSEYPWYTIEVKIIAFLLALGPSDLFS</sequence>
<name>A0A6G0YKR6_APHCR</name>
<dbReference type="Proteomes" id="UP000478052">
    <property type="component" value="Unassembled WGS sequence"/>
</dbReference>
<proteinExistence type="predicted"/>
<organism evidence="1 2">
    <name type="scientific">Aphis craccivora</name>
    <name type="common">Cowpea aphid</name>
    <dbReference type="NCBI Taxonomy" id="307492"/>
    <lineage>
        <taxon>Eukaryota</taxon>
        <taxon>Metazoa</taxon>
        <taxon>Ecdysozoa</taxon>
        <taxon>Arthropoda</taxon>
        <taxon>Hexapoda</taxon>
        <taxon>Insecta</taxon>
        <taxon>Pterygota</taxon>
        <taxon>Neoptera</taxon>
        <taxon>Paraneoptera</taxon>
        <taxon>Hemiptera</taxon>
        <taxon>Sternorrhyncha</taxon>
        <taxon>Aphidomorpha</taxon>
        <taxon>Aphidoidea</taxon>
        <taxon>Aphididae</taxon>
        <taxon>Aphidini</taxon>
        <taxon>Aphis</taxon>
        <taxon>Aphis</taxon>
    </lineage>
</organism>
<evidence type="ECO:0000313" key="1">
    <source>
        <dbReference type="EMBL" id="KAF0757495.1"/>
    </source>
</evidence>
<accession>A0A6G0YKR6</accession>
<protein>
    <submittedName>
        <fullName evidence="1">Uncharacterized protein</fullName>
    </submittedName>
</protein>
<dbReference type="EMBL" id="VUJU01003559">
    <property type="protein sequence ID" value="KAF0757495.1"/>
    <property type="molecule type" value="Genomic_DNA"/>
</dbReference>
<dbReference type="AlphaFoldDB" id="A0A6G0YKR6"/>
<keyword evidence="2" id="KW-1185">Reference proteome</keyword>
<comment type="caution">
    <text evidence="1">The sequence shown here is derived from an EMBL/GenBank/DDBJ whole genome shotgun (WGS) entry which is preliminary data.</text>
</comment>